<keyword evidence="1" id="KW-0812">Transmembrane</keyword>
<keyword evidence="1" id="KW-0472">Membrane</keyword>
<keyword evidence="3" id="KW-1185">Reference proteome</keyword>
<reference evidence="3" key="1">
    <citation type="journal article" date="2019" name="Int. J. Syst. Evol. Microbiol.">
        <title>The Global Catalogue of Microorganisms (GCM) 10K type strain sequencing project: providing services to taxonomists for standard genome sequencing and annotation.</title>
        <authorList>
            <consortium name="The Broad Institute Genomics Platform"/>
            <consortium name="The Broad Institute Genome Sequencing Center for Infectious Disease"/>
            <person name="Wu L."/>
            <person name="Ma J."/>
        </authorList>
    </citation>
    <scope>NUCLEOTIDE SEQUENCE [LARGE SCALE GENOMIC DNA]</scope>
    <source>
        <strain evidence="3">JCM 10367</strain>
    </source>
</reference>
<evidence type="ECO:0000313" key="2">
    <source>
        <dbReference type="EMBL" id="GAA0670097.1"/>
    </source>
</evidence>
<feature type="transmembrane region" description="Helical" evidence="1">
    <location>
        <begin position="29"/>
        <end position="49"/>
    </location>
</feature>
<protein>
    <submittedName>
        <fullName evidence="2">Uncharacterized protein</fullName>
    </submittedName>
</protein>
<comment type="caution">
    <text evidence="2">The sequence shown here is derived from an EMBL/GenBank/DDBJ whole genome shotgun (WGS) entry which is preliminary data.</text>
</comment>
<name>A0ABP3SYQ1_9ACTN</name>
<keyword evidence="1" id="KW-1133">Transmembrane helix</keyword>
<dbReference type="EMBL" id="BAAAGU010000091">
    <property type="protein sequence ID" value="GAA0670097.1"/>
    <property type="molecule type" value="Genomic_DNA"/>
</dbReference>
<organism evidence="2 3">
    <name type="scientific">Streptomyces thermocarboxydovorans</name>
    <dbReference type="NCBI Taxonomy" id="59298"/>
    <lineage>
        <taxon>Bacteria</taxon>
        <taxon>Bacillati</taxon>
        <taxon>Actinomycetota</taxon>
        <taxon>Actinomycetes</taxon>
        <taxon>Kitasatosporales</taxon>
        <taxon>Streptomycetaceae</taxon>
        <taxon>Streptomyces</taxon>
    </lineage>
</organism>
<gene>
    <name evidence="2" type="ORF">GCM10009535_57390</name>
</gene>
<sequence length="50" mass="5679">MGWSRRACRPKPHSLATRYLVRYFENGTLIPFALYCSMAGLGSFAYFTIG</sequence>
<proteinExistence type="predicted"/>
<evidence type="ECO:0000256" key="1">
    <source>
        <dbReference type="SAM" id="Phobius"/>
    </source>
</evidence>
<accession>A0ABP3SYQ1</accession>
<evidence type="ECO:0000313" key="3">
    <source>
        <dbReference type="Proteomes" id="UP001500724"/>
    </source>
</evidence>
<dbReference type="Proteomes" id="UP001500724">
    <property type="component" value="Unassembled WGS sequence"/>
</dbReference>